<sequence>MTSPNGDDRFDWHAAERDLTDPAAPDAEVLDLDAARAARTPDPDDDGGPLLVDSPDAQRSPRFTLDGVRAGQRRPILPAWMRSRAELRDVMRWAVGHLLHTTGYHATRLPKYAAKLAFRAPGGAWRLVSGATRWLFDWEGEPHRQATSPAKDGELYLKLSKQRDRRVRWRGIVVTFSLAVMLAGGVAVALAPLWARWAVLAMLVTVCGLLGQPADKPLLDTAVVVPRVARLTSDVVVRALAVLGISGISQAIAKQGHRAIGFTAPIVRDGPGWRADIDLPPGVTAGDVIERRDRLAAGLTRPLGCVWPEGQPEVHPGRLLLWVGDQDMAATKPAAWPLLKASGGFDLGRPVPFGTDPRGRVISFELPYTNVLIGSIPGYGKTAATQVPMLAAALDPYAELWCFDFKGTGGLDPLEKVSARYASGQDDDTAEEGLMALRELRKECQRRAAIIKGLPKAVCPDNKVTPELARRKKLGLHWLVVALDEVQELFSHPDFGKEAGELAEKIIKLGRALGVILVVATQRPDAKSLPTGVSANAGTRFCLRVMGQIENDMILGTSAYKNGIRATMFAKKDKGVGYLVGAADDAQIVRTFYVDGPTAEKITDRARALREAAGTLTGHAIGQTPATPAARRDTLLDDILTVLPATEAKVWAETLTERLAELNAEAYGELTRDQLTAALKPYGITTGQVWGTDPATGKGANRRGIDRTDITDAVAERNKRRGDKAA</sequence>
<dbReference type="PROSITE" id="PS50901">
    <property type="entry name" value="FTSK"/>
    <property type="match status" value="1"/>
</dbReference>
<evidence type="ECO:0000259" key="6">
    <source>
        <dbReference type="PROSITE" id="PS50901"/>
    </source>
</evidence>
<feature type="region of interest" description="Disordered" evidence="4">
    <location>
        <begin position="1"/>
        <end position="62"/>
    </location>
</feature>
<feature type="transmembrane region" description="Helical" evidence="5">
    <location>
        <begin position="171"/>
        <end position="191"/>
    </location>
</feature>
<accession>A0A7Y9WZX0</accession>
<evidence type="ECO:0000256" key="2">
    <source>
        <dbReference type="ARBA" id="ARBA00022840"/>
    </source>
</evidence>
<dbReference type="EMBL" id="JACCHK010000001">
    <property type="protein sequence ID" value="NYH42621.1"/>
    <property type="molecule type" value="Genomic_DNA"/>
</dbReference>
<dbReference type="GO" id="GO:0005524">
    <property type="term" value="F:ATP binding"/>
    <property type="evidence" value="ECO:0007669"/>
    <property type="project" value="UniProtKB-UniRule"/>
</dbReference>
<keyword evidence="1 3" id="KW-0547">Nucleotide-binding</keyword>
<evidence type="ECO:0000256" key="3">
    <source>
        <dbReference type="PROSITE-ProRule" id="PRU00289"/>
    </source>
</evidence>
<name>A0A7Y9WZX0_9ACTN</name>
<reference evidence="7 8" key="1">
    <citation type="submission" date="2020-07" db="EMBL/GenBank/DDBJ databases">
        <title>Sequencing the genomes of 1000 actinobacteria strains.</title>
        <authorList>
            <person name="Klenk H.-P."/>
        </authorList>
    </citation>
    <scope>NUCLEOTIDE SEQUENCE [LARGE SCALE GENOMIC DNA]</scope>
    <source>
        <strain evidence="7 8">DSM 45876</strain>
    </source>
</reference>
<keyword evidence="5" id="KW-0472">Membrane</keyword>
<feature type="compositionally biased region" description="Basic and acidic residues" evidence="4">
    <location>
        <begin position="33"/>
        <end position="42"/>
    </location>
</feature>
<keyword evidence="8" id="KW-1185">Reference proteome</keyword>
<evidence type="ECO:0000313" key="8">
    <source>
        <dbReference type="Proteomes" id="UP000523545"/>
    </source>
</evidence>
<feature type="binding site" evidence="3">
    <location>
        <begin position="375"/>
        <end position="382"/>
    </location>
    <ligand>
        <name>ATP</name>
        <dbReference type="ChEBI" id="CHEBI:30616"/>
    </ligand>
</feature>
<dbReference type="SUPFAM" id="SSF52540">
    <property type="entry name" value="P-loop containing nucleoside triphosphate hydrolases"/>
    <property type="match status" value="1"/>
</dbReference>
<dbReference type="Gene3D" id="3.40.50.300">
    <property type="entry name" value="P-loop containing nucleotide triphosphate hydrolases"/>
    <property type="match status" value="1"/>
</dbReference>
<dbReference type="InterPro" id="IPR002543">
    <property type="entry name" value="FtsK_dom"/>
</dbReference>
<dbReference type="Proteomes" id="UP000523545">
    <property type="component" value="Unassembled WGS sequence"/>
</dbReference>
<organism evidence="7 8">
    <name type="scientific">Micromonospora jinlongensis</name>
    <dbReference type="NCBI Taxonomy" id="1287877"/>
    <lineage>
        <taxon>Bacteria</taxon>
        <taxon>Bacillati</taxon>
        <taxon>Actinomycetota</taxon>
        <taxon>Actinomycetes</taxon>
        <taxon>Micromonosporales</taxon>
        <taxon>Micromonosporaceae</taxon>
        <taxon>Micromonospora</taxon>
    </lineage>
</organism>
<feature type="domain" description="FtsK" evidence="6">
    <location>
        <begin position="348"/>
        <end position="552"/>
    </location>
</feature>
<dbReference type="GO" id="GO:0003677">
    <property type="term" value="F:DNA binding"/>
    <property type="evidence" value="ECO:0007669"/>
    <property type="project" value="InterPro"/>
</dbReference>
<evidence type="ECO:0000256" key="1">
    <source>
        <dbReference type="ARBA" id="ARBA00022741"/>
    </source>
</evidence>
<feature type="region of interest" description="Disordered" evidence="4">
    <location>
        <begin position="693"/>
        <end position="726"/>
    </location>
</feature>
<evidence type="ECO:0000256" key="4">
    <source>
        <dbReference type="SAM" id="MobiDB-lite"/>
    </source>
</evidence>
<dbReference type="InterPro" id="IPR027417">
    <property type="entry name" value="P-loop_NTPase"/>
</dbReference>
<dbReference type="AlphaFoldDB" id="A0A7Y9WZX0"/>
<keyword evidence="5" id="KW-0812">Transmembrane</keyword>
<proteinExistence type="predicted"/>
<feature type="compositionally biased region" description="Basic and acidic residues" evidence="4">
    <location>
        <begin position="1"/>
        <end position="20"/>
    </location>
</feature>
<dbReference type="RefSeq" id="WP_179780380.1">
    <property type="nucleotide sequence ID" value="NZ_JACCHK010000001.1"/>
</dbReference>
<dbReference type="PANTHER" id="PTHR22683:SF41">
    <property type="entry name" value="DNA TRANSLOCASE FTSK"/>
    <property type="match status" value="1"/>
</dbReference>
<feature type="compositionally biased region" description="Basic and acidic residues" evidence="4">
    <location>
        <begin position="703"/>
        <end position="726"/>
    </location>
</feature>
<protein>
    <submittedName>
        <fullName evidence="7">S-DNA-T family DNA segregation ATPase FtsK/SpoIIIE</fullName>
    </submittedName>
</protein>
<dbReference type="PANTHER" id="PTHR22683">
    <property type="entry name" value="SPORULATION PROTEIN RELATED"/>
    <property type="match status" value="1"/>
</dbReference>
<comment type="caution">
    <text evidence="7">The sequence shown here is derived from an EMBL/GenBank/DDBJ whole genome shotgun (WGS) entry which is preliminary data.</text>
</comment>
<evidence type="ECO:0000256" key="5">
    <source>
        <dbReference type="SAM" id="Phobius"/>
    </source>
</evidence>
<keyword evidence="2 3" id="KW-0067">ATP-binding</keyword>
<gene>
    <name evidence="7" type="ORF">HNR22_002348</name>
</gene>
<evidence type="ECO:0000313" key="7">
    <source>
        <dbReference type="EMBL" id="NYH42621.1"/>
    </source>
</evidence>
<keyword evidence="5" id="KW-1133">Transmembrane helix</keyword>
<dbReference type="InterPro" id="IPR050206">
    <property type="entry name" value="FtsK/SpoIIIE/SftA"/>
</dbReference>